<protein>
    <submittedName>
        <fullName evidence="2">Transposase</fullName>
    </submittedName>
</protein>
<dbReference type="InterPro" id="IPR036515">
    <property type="entry name" value="Transposase_17_sf"/>
</dbReference>
<keyword evidence="3" id="KW-1185">Reference proteome</keyword>
<dbReference type="SMART" id="SM01321">
    <property type="entry name" value="Y1_Tnp"/>
    <property type="match status" value="1"/>
</dbReference>
<evidence type="ECO:0000259" key="1">
    <source>
        <dbReference type="SMART" id="SM01321"/>
    </source>
</evidence>
<dbReference type="PANTHER" id="PTHR36966">
    <property type="entry name" value="REP-ASSOCIATED TYROSINE TRANSPOSASE"/>
    <property type="match status" value="1"/>
</dbReference>
<reference evidence="2 3" key="1">
    <citation type="submission" date="2022-05" db="EMBL/GenBank/DDBJ databases">
        <title>Luteimonas sp. SX5, whole genome shotgun sequencing project.</title>
        <authorList>
            <person name="Zhao G."/>
            <person name="Shen L."/>
        </authorList>
    </citation>
    <scope>NUCLEOTIDE SEQUENCE [LARGE SCALE GENOMIC DNA]</scope>
    <source>
        <strain evidence="2 3">SX5</strain>
    </source>
</reference>
<evidence type="ECO:0000313" key="3">
    <source>
        <dbReference type="Proteomes" id="UP001431217"/>
    </source>
</evidence>
<accession>A0ABT0MIX9</accession>
<proteinExistence type="predicted"/>
<evidence type="ECO:0000313" key="2">
    <source>
        <dbReference type="EMBL" id="MCL1634820.1"/>
    </source>
</evidence>
<dbReference type="InterPro" id="IPR052715">
    <property type="entry name" value="RAYT_transposase"/>
</dbReference>
<dbReference type="PANTHER" id="PTHR36966:SF1">
    <property type="entry name" value="REP-ASSOCIATED TYROSINE TRANSPOSASE"/>
    <property type="match status" value="1"/>
</dbReference>
<dbReference type="SUPFAM" id="SSF143422">
    <property type="entry name" value="Transposase IS200-like"/>
    <property type="match status" value="1"/>
</dbReference>
<dbReference type="EMBL" id="JAMBEP010000001">
    <property type="protein sequence ID" value="MCL1634820.1"/>
    <property type="molecule type" value="Genomic_DNA"/>
</dbReference>
<comment type="caution">
    <text evidence="2">The sequence shown here is derived from an EMBL/GenBank/DDBJ whole genome shotgun (WGS) entry which is preliminary data.</text>
</comment>
<organism evidence="2 3">
    <name type="scientific">Luteimonas galliterrae</name>
    <dbReference type="NCBI Taxonomy" id="2940486"/>
    <lineage>
        <taxon>Bacteria</taxon>
        <taxon>Pseudomonadati</taxon>
        <taxon>Pseudomonadota</taxon>
        <taxon>Gammaproteobacteria</taxon>
        <taxon>Lysobacterales</taxon>
        <taxon>Lysobacteraceae</taxon>
        <taxon>Luteimonas</taxon>
    </lineage>
</organism>
<dbReference type="Proteomes" id="UP001431217">
    <property type="component" value="Unassembled WGS sequence"/>
</dbReference>
<name>A0ABT0MIX9_9GAMM</name>
<dbReference type="InterPro" id="IPR002686">
    <property type="entry name" value="Transposase_17"/>
</dbReference>
<dbReference type="NCBIfam" id="NF047646">
    <property type="entry name" value="REP_Tyr_transpos"/>
    <property type="match status" value="1"/>
</dbReference>
<dbReference type="Gene3D" id="3.30.70.1290">
    <property type="entry name" value="Transposase IS200-like"/>
    <property type="match status" value="1"/>
</dbReference>
<dbReference type="RefSeq" id="WP_249473517.1">
    <property type="nucleotide sequence ID" value="NZ_JAMBEP010000001.1"/>
</dbReference>
<feature type="domain" description="Transposase IS200-like" evidence="1">
    <location>
        <begin position="9"/>
        <end position="123"/>
    </location>
</feature>
<gene>
    <name evidence="2" type="ORF">M2650_09275</name>
</gene>
<sequence length="159" mass="18955">MVRYRRNRECNGTYFFTVTLRDRRSSLLVERFCDLQEAWKAAGRRIPHDVVAAVVLPDHLHAVIAMRDGRDDYSRLWQDIKKGFTLRTRARRTTQSPWQSRFWEHTIRDETDLRAHVDYVHFNPVKHGHVEWASDWPLSSFHRYVRDGLLPRDWGDAGP</sequence>